<evidence type="ECO:0000313" key="2">
    <source>
        <dbReference type="EMBL" id="EAI8859564.1"/>
    </source>
</evidence>
<dbReference type="Proteomes" id="UP000557842">
    <property type="component" value="Unassembled WGS sequence"/>
</dbReference>
<proteinExistence type="predicted"/>
<sequence length="60" mass="7139">MKRIVSFVILVFLLQGCLWINERGISNKYYNDCKEYYDGAGIYHKKCDENLLDWSNESNK</sequence>
<evidence type="ECO:0000313" key="4">
    <source>
        <dbReference type="Proteomes" id="UP000557842"/>
    </source>
</evidence>
<dbReference type="EMBL" id="AABQDW010000001">
    <property type="protein sequence ID" value="EAI5407181.1"/>
    <property type="molecule type" value="Genomic_DNA"/>
</dbReference>
<comment type="caution">
    <text evidence="1">The sequence shown here is derived from an EMBL/GenBank/DDBJ whole genome shotgun (WGS) entry which is preliminary data.</text>
</comment>
<dbReference type="AlphaFoldDB" id="A0A5L4ICB0"/>
<protein>
    <recommendedName>
        <fullName evidence="5">Lipoprotein</fullName>
    </recommendedName>
</protein>
<keyword evidence="3" id="KW-1185">Reference proteome</keyword>
<gene>
    <name evidence="1" type="ORF">BVH53_00430</name>
    <name evidence="2" type="ORF">CX802_06980</name>
</gene>
<dbReference type="PROSITE" id="PS51257">
    <property type="entry name" value="PROKAR_LIPOPROTEIN"/>
    <property type="match status" value="1"/>
</dbReference>
<accession>A0A5L4ICB0</accession>
<organism evidence="1 4">
    <name type="scientific">Campylobacter fetus</name>
    <dbReference type="NCBI Taxonomy" id="196"/>
    <lineage>
        <taxon>Bacteria</taxon>
        <taxon>Pseudomonadati</taxon>
        <taxon>Campylobacterota</taxon>
        <taxon>Epsilonproteobacteria</taxon>
        <taxon>Campylobacterales</taxon>
        <taxon>Campylobacteraceae</taxon>
        <taxon>Campylobacter</taxon>
    </lineage>
</organism>
<dbReference type="EMBL" id="AABTCC010000021">
    <property type="protein sequence ID" value="EAI8859564.1"/>
    <property type="molecule type" value="Genomic_DNA"/>
</dbReference>
<dbReference type="GeneID" id="61064901"/>
<name>A0A5L4ICB0_CAMFE</name>
<dbReference type="OMA" id="HKECDEN"/>
<dbReference type="RefSeq" id="WP_010400361.1">
    <property type="nucleotide sequence ID" value="NZ_AABUZP020000005.1"/>
</dbReference>
<evidence type="ECO:0000313" key="3">
    <source>
        <dbReference type="Proteomes" id="UP000535509"/>
    </source>
</evidence>
<reference evidence="1 4" key="1">
    <citation type="submission" date="2018-05" db="EMBL/GenBank/DDBJ databases">
        <authorList>
            <consortium name="PulseNet: The National Subtyping Network for Foodborne Disease Surveillance"/>
            <person name="Tarr C.L."/>
            <person name="Trees E."/>
            <person name="Katz L.S."/>
            <person name="Carleton-Romer H.A."/>
            <person name="Stroika S."/>
            <person name="Kucerova Z."/>
            <person name="Roache K.F."/>
            <person name="Sabol A.L."/>
            <person name="Besser J."/>
            <person name="Gerner-Smidt P."/>
        </authorList>
    </citation>
    <scope>NUCLEOTIDE SEQUENCE [LARGE SCALE GENOMIC DNA]</scope>
    <source>
        <strain evidence="1 4">2016D-0221</strain>
        <strain evidence="2 3">PNUSAC001503</strain>
    </source>
</reference>
<dbReference type="Proteomes" id="UP000535509">
    <property type="component" value="Unassembled WGS sequence"/>
</dbReference>
<evidence type="ECO:0008006" key="5">
    <source>
        <dbReference type="Google" id="ProtNLM"/>
    </source>
</evidence>
<evidence type="ECO:0000313" key="1">
    <source>
        <dbReference type="EMBL" id="EAI5407181.1"/>
    </source>
</evidence>